<proteinExistence type="predicted"/>
<dbReference type="EMBL" id="BTRK01000005">
    <property type="protein sequence ID" value="GMR54483.1"/>
    <property type="molecule type" value="Genomic_DNA"/>
</dbReference>
<keyword evidence="3" id="KW-1185">Reference proteome</keyword>
<comment type="caution">
    <text evidence="2">The sequence shown here is derived from an EMBL/GenBank/DDBJ whole genome shotgun (WGS) entry which is preliminary data.</text>
</comment>
<evidence type="ECO:0000313" key="2">
    <source>
        <dbReference type="EMBL" id="GMR54483.1"/>
    </source>
</evidence>
<feature type="compositionally biased region" description="Basic and acidic residues" evidence="1">
    <location>
        <begin position="63"/>
        <end position="82"/>
    </location>
</feature>
<feature type="region of interest" description="Disordered" evidence="1">
    <location>
        <begin position="63"/>
        <end position="83"/>
    </location>
</feature>
<gene>
    <name evidence="2" type="ORF">PMAYCL1PPCAC_24678</name>
</gene>
<name>A0AAN5D0J3_9BILA</name>
<evidence type="ECO:0000313" key="3">
    <source>
        <dbReference type="Proteomes" id="UP001328107"/>
    </source>
</evidence>
<evidence type="ECO:0000256" key="1">
    <source>
        <dbReference type="SAM" id="MobiDB-lite"/>
    </source>
</evidence>
<reference evidence="3" key="1">
    <citation type="submission" date="2022-10" db="EMBL/GenBank/DDBJ databases">
        <title>Genome assembly of Pristionchus species.</title>
        <authorList>
            <person name="Yoshida K."/>
            <person name="Sommer R.J."/>
        </authorList>
    </citation>
    <scope>NUCLEOTIDE SEQUENCE [LARGE SCALE GENOMIC DNA]</scope>
    <source>
        <strain evidence="3">RS5460</strain>
    </source>
</reference>
<sequence length="97" mass="11586">MLFAVHEIRQRREMSMAYSSHWVGRLRRFAVQWRVFDLIVDGIFNVDRVDIHQRWTGDGKIEVSDDRTHAEESDRSSEETTRYQENVVAVCHSHFLH</sequence>
<dbReference type="AlphaFoldDB" id="A0AAN5D0J3"/>
<accession>A0AAN5D0J3</accession>
<organism evidence="2 3">
    <name type="scientific">Pristionchus mayeri</name>
    <dbReference type="NCBI Taxonomy" id="1317129"/>
    <lineage>
        <taxon>Eukaryota</taxon>
        <taxon>Metazoa</taxon>
        <taxon>Ecdysozoa</taxon>
        <taxon>Nematoda</taxon>
        <taxon>Chromadorea</taxon>
        <taxon>Rhabditida</taxon>
        <taxon>Rhabditina</taxon>
        <taxon>Diplogasteromorpha</taxon>
        <taxon>Diplogasteroidea</taxon>
        <taxon>Neodiplogasteridae</taxon>
        <taxon>Pristionchus</taxon>
    </lineage>
</organism>
<dbReference type="Proteomes" id="UP001328107">
    <property type="component" value="Unassembled WGS sequence"/>
</dbReference>
<protein>
    <submittedName>
        <fullName evidence="2">Uncharacterized protein</fullName>
    </submittedName>
</protein>